<protein>
    <recommendedName>
        <fullName evidence="3">Peptidase C1A papain C-terminal domain-containing protein</fullName>
    </recommendedName>
</protein>
<reference evidence="4 5" key="1">
    <citation type="submission" date="2023-05" db="EMBL/GenBank/DDBJ databases">
        <title>A 100% complete, gapless, phased diploid assembly of the Scenedesmus obliquus UTEX 3031 genome.</title>
        <authorList>
            <person name="Biondi T.C."/>
            <person name="Hanschen E.R."/>
            <person name="Kwon T."/>
            <person name="Eng W."/>
            <person name="Kruse C.P.S."/>
            <person name="Koehler S.I."/>
            <person name="Kunde Y."/>
            <person name="Gleasner C.D."/>
            <person name="You Mak K.T."/>
            <person name="Polle J."/>
            <person name="Hovde B.T."/>
            <person name="Starkenburg S.R."/>
        </authorList>
    </citation>
    <scope>NUCLEOTIDE SEQUENCE [LARGE SCALE GENOMIC DNA]</scope>
    <source>
        <strain evidence="4 5">DOE0152z</strain>
    </source>
</reference>
<dbReference type="InterPro" id="IPR000668">
    <property type="entry name" value="Peptidase_C1A_C"/>
</dbReference>
<dbReference type="InterPro" id="IPR013128">
    <property type="entry name" value="Peptidase_C1A"/>
</dbReference>
<accession>A0ABY8U6F9</accession>
<organism evidence="4 5">
    <name type="scientific">Tetradesmus obliquus</name>
    <name type="common">Green alga</name>
    <name type="synonym">Acutodesmus obliquus</name>
    <dbReference type="NCBI Taxonomy" id="3088"/>
    <lineage>
        <taxon>Eukaryota</taxon>
        <taxon>Viridiplantae</taxon>
        <taxon>Chlorophyta</taxon>
        <taxon>core chlorophytes</taxon>
        <taxon>Chlorophyceae</taxon>
        <taxon>CS clade</taxon>
        <taxon>Sphaeropleales</taxon>
        <taxon>Scenedesmaceae</taxon>
        <taxon>Tetradesmus</taxon>
    </lineage>
</organism>
<keyword evidence="5" id="KW-1185">Reference proteome</keyword>
<dbReference type="InterPro" id="IPR038765">
    <property type="entry name" value="Papain-like_cys_pep_sf"/>
</dbReference>
<dbReference type="Gene3D" id="3.90.70.10">
    <property type="entry name" value="Cysteine proteinases"/>
    <property type="match status" value="1"/>
</dbReference>
<proteinExistence type="inferred from homology"/>
<feature type="signal peptide" evidence="2">
    <location>
        <begin position="1"/>
        <end position="31"/>
    </location>
</feature>
<feature type="domain" description="Peptidase C1A papain C-terminal" evidence="3">
    <location>
        <begin position="190"/>
        <end position="374"/>
    </location>
</feature>
<dbReference type="Pfam" id="PF00112">
    <property type="entry name" value="Peptidase_C1"/>
    <property type="match status" value="1"/>
</dbReference>
<evidence type="ECO:0000256" key="2">
    <source>
        <dbReference type="SAM" id="SignalP"/>
    </source>
</evidence>
<evidence type="ECO:0000256" key="1">
    <source>
        <dbReference type="ARBA" id="ARBA00008455"/>
    </source>
</evidence>
<evidence type="ECO:0000259" key="3">
    <source>
        <dbReference type="SMART" id="SM00645"/>
    </source>
</evidence>
<sequence>MAGSAVTAYRHGLLLLAAAVLCGVAVREAQAQVKPKTLAPVTVFSKFKPTNLEYLKSLKAMPVKTAFANYLTATKQPYLPNDKVKMANFAATLQKLVDDNAGSKLKHSFGINAFTQMNFTERARFLSLRGKSRTRAQGIADNAEFLRQTSGTSLADMEAAAERMYALAAEKTAAMRTSAAQTDDEISWFDSFGAIRKQGTITSSVCNAGWAFAAAAAAEGASFANTNYVVSLAAKQLIDCDPGNSDGCNGGLLEPAFKYIVTNGLTSEDELPYEPKKKTCPTRLSKKSQLASFTPLPPNNEAAMLEALRKGPIAVAMTVDAGFQQYNSNIYYSDACTGSEKPLNHAAVIIGAGRDVVDGTPYWLLRLRYNEAAA</sequence>
<dbReference type="SMART" id="SM00645">
    <property type="entry name" value="Pept_C1"/>
    <property type="match status" value="1"/>
</dbReference>
<keyword evidence="2" id="KW-0732">Signal</keyword>
<name>A0ABY8U6F9_TETOB</name>
<dbReference type="SUPFAM" id="SSF54001">
    <property type="entry name" value="Cysteine proteinases"/>
    <property type="match status" value="1"/>
</dbReference>
<dbReference type="EMBL" id="CP126214">
    <property type="protein sequence ID" value="WIA16011.1"/>
    <property type="molecule type" value="Genomic_DNA"/>
</dbReference>
<gene>
    <name evidence="4" type="ORF">OEZ85_012744</name>
</gene>
<evidence type="ECO:0000313" key="4">
    <source>
        <dbReference type="EMBL" id="WIA16011.1"/>
    </source>
</evidence>
<feature type="chain" id="PRO_5046566306" description="Peptidase C1A papain C-terminal domain-containing protein" evidence="2">
    <location>
        <begin position="32"/>
        <end position="374"/>
    </location>
</feature>
<dbReference type="PANTHER" id="PTHR12411">
    <property type="entry name" value="CYSTEINE PROTEASE FAMILY C1-RELATED"/>
    <property type="match status" value="1"/>
</dbReference>
<dbReference type="Proteomes" id="UP001244341">
    <property type="component" value="Chromosome 7b"/>
</dbReference>
<comment type="similarity">
    <text evidence="1">Belongs to the peptidase C1 family.</text>
</comment>
<evidence type="ECO:0000313" key="5">
    <source>
        <dbReference type="Proteomes" id="UP001244341"/>
    </source>
</evidence>